<evidence type="ECO:0000256" key="6">
    <source>
        <dbReference type="SAM" id="Phobius"/>
    </source>
</evidence>
<comment type="caution">
    <text evidence="8">The sequence shown here is derived from an EMBL/GenBank/DDBJ whole genome shotgun (WGS) entry which is preliminary data.</text>
</comment>
<dbReference type="PANTHER" id="PTHR23528">
    <property type="match status" value="1"/>
</dbReference>
<dbReference type="Pfam" id="PF07690">
    <property type="entry name" value="MFS_1"/>
    <property type="match status" value="1"/>
</dbReference>
<keyword evidence="3 6" id="KW-1133">Transmembrane helix</keyword>
<dbReference type="SUPFAM" id="SSF103473">
    <property type="entry name" value="MFS general substrate transporter"/>
    <property type="match status" value="1"/>
</dbReference>
<evidence type="ECO:0000313" key="9">
    <source>
        <dbReference type="Proteomes" id="UP001172728"/>
    </source>
</evidence>
<feature type="transmembrane region" description="Helical" evidence="6">
    <location>
        <begin position="31"/>
        <end position="56"/>
    </location>
</feature>
<comment type="subcellular location">
    <subcellularLocation>
        <location evidence="1">Cell membrane</location>
        <topology evidence="1">Multi-pass membrane protein</topology>
    </subcellularLocation>
</comment>
<feature type="domain" description="Major facilitator superfamily (MFS) profile" evidence="7">
    <location>
        <begin position="31"/>
        <end position="427"/>
    </location>
</feature>
<dbReference type="PANTHER" id="PTHR23528:SF1">
    <property type="entry name" value="MAJOR FACILITATOR SUPERFAMILY (MFS) PROFILE DOMAIN-CONTAINING PROTEIN"/>
    <property type="match status" value="1"/>
</dbReference>
<organism evidence="8 9">
    <name type="scientific">Demequina litoralis</name>
    <dbReference type="NCBI Taxonomy" id="3051660"/>
    <lineage>
        <taxon>Bacteria</taxon>
        <taxon>Bacillati</taxon>
        <taxon>Actinomycetota</taxon>
        <taxon>Actinomycetes</taxon>
        <taxon>Micrococcales</taxon>
        <taxon>Demequinaceae</taxon>
        <taxon>Demequina</taxon>
    </lineage>
</organism>
<evidence type="ECO:0000256" key="3">
    <source>
        <dbReference type="ARBA" id="ARBA00022989"/>
    </source>
</evidence>
<dbReference type="CDD" id="cd06174">
    <property type="entry name" value="MFS"/>
    <property type="match status" value="1"/>
</dbReference>
<feature type="transmembrane region" description="Helical" evidence="6">
    <location>
        <begin position="243"/>
        <end position="260"/>
    </location>
</feature>
<dbReference type="InterPro" id="IPR011701">
    <property type="entry name" value="MFS"/>
</dbReference>
<dbReference type="InterPro" id="IPR036259">
    <property type="entry name" value="MFS_trans_sf"/>
</dbReference>
<dbReference type="Gene3D" id="1.20.1250.20">
    <property type="entry name" value="MFS general substrate transporter like domains"/>
    <property type="match status" value="2"/>
</dbReference>
<feature type="transmembrane region" description="Helical" evidence="6">
    <location>
        <begin position="402"/>
        <end position="423"/>
    </location>
</feature>
<sequence length="427" mass="44145">MTSLDTLPEPSGAAPAGSGTKPAMPEFKWRLAIALFLGGILWIAPYVGSIAVLMPALVEDIAPDQKVALVGVLGIAGAALSLVSNIIFGALSDVTRSRYGARVPWIVGGAAVAAASLFMFGGSGSVPELVIWWCVYMTALNAIIAPMVAEISDRVPTERRGTVSAIYGVGMLIGATASTVVGAFFVSNPGTGISMFAFLTILSAVVFVAIAPRTSNLGVAREKLSGKQIVRSFRPPTKGARDFYLALFGKFFLVAGTYAVSNYQLYILTDYIKLEEDGAAKIIAINGMIALVTGLVFGFISGPISDKFGRRKPFVIVSALVVAIGMAFPLAMPAAWAMVAYAVFLGVGQGTFNSVDQALNIDVLPDADSAAKDLGILNVANSGGQILGPVIMSIVVTVTGGYALGFGAAILLLIAAAVTLGAIKTVK</sequence>
<evidence type="ECO:0000259" key="7">
    <source>
        <dbReference type="PROSITE" id="PS50850"/>
    </source>
</evidence>
<feature type="transmembrane region" description="Helical" evidence="6">
    <location>
        <begin position="161"/>
        <end position="186"/>
    </location>
</feature>
<dbReference type="EMBL" id="JAUHPW010000001">
    <property type="protein sequence ID" value="MDN4474450.1"/>
    <property type="molecule type" value="Genomic_DNA"/>
</dbReference>
<feature type="transmembrane region" description="Helical" evidence="6">
    <location>
        <begin position="192"/>
        <end position="211"/>
    </location>
</feature>
<feature type="transmembrane region" description="Helical" evidence="6">
    <location>
        <begin position="130"/>
        <end position="149"/>
    </location>
</feature>
<accession>A0ABT8G5N8</accession>
<name>A0ABT8G5N8_9MICO</name>
<feature type="region of interest" description="Disordered" evidence="5">
    <location>
        <begin position="1"/>
        <end position="20"/>
    </location>
</feature>
<feature type="transmembrane region" description="Helical" evidence="6">
    <location>
        <begin position="68"/>
        <end position="91"/>
    </location>
</feature>
<evidence type="ECO:0000313" key="8">
    <source>
        <dbReference type="EMBL" id="MDN4474450.1"/>
    </source>
</evidence>
<evidence type="ECO:0000256" key="5">
    <source>
        <dbReference type="SAM" id="MobiDB-lite"/>
    </source>
</evidence>
<dbReference type="PROSITE" id="PS50850">
    <property type="entry name" value="MFS"/>
    <property type="match status" value="1"/>
</dbReference>
<evidence type="ECO:0000256" key="4">
    <source>
        <dbReference type="ARBA" id="ARBA00023136"/>
    </source>
</evidence>
<dbReference type="InterPro" id="IPR005829">
    <property type="entry name" value="Sugar_transporter_CS"/>
</dbReference>
<feature type="transmembrane region" description="Helical" evidence="6">
    <location>
        <begin position="280"/>
        <end position="302"/>
    </location>
</feature>
<keyword evidence="4 6" id="KW-0472">Membrane</keyword>
<proteinExistence type="predicted"/>
<dbReference type="InterPro" id="IPR020846">
    <property type="entry name" value="MFS_dom"/>
</dbReference>
<keyword evidence="9" id="KW-1185">Reference proteome</keyword>
<feature type="transmembrane region" description="Helical" evidence="6">
    <location>
        <begin position="103"/>
        <end position="124"/>
    </location>
</feature>
<dbReference type="PROSITE" id="PS00216">
    <property type="entry name" value="SUGAR_TRANSPORT_1"/>
    <property type="match status" value="1"/>
</dbReference>
<gene>
    <name evidence="8" type="ORF">QQX09_01120</name>
</gene>
<evidence type="ECO:0000256" key="2">
    <source>
        <dbReference type="ARBA" id="ARBA00022692"/>
    </source>
</evidence>
<keyword evidence="2 6" id="KW-0812">Transmembrane</keyword>
<evidence type="ECO:0000256" key="1">
    <source>
        <dbReference type="ARBA" id="ARBA00004651"/>
    </source>
</evidence>
<feature type="transmembrane region" description="Helical" evidence="6">
    <location>
        <begin position="314"/>
        <end position="344"/>
    </location>
</feature>
<dbReference type="Proteomes" id="UP001172728">
    <property type="component" value="Unassembled WGS sequence"/>
</dbReference>
<reference evidence="8" key="1">
    <citation type="submission" date="2023-06" db="EMBL/GenBank/DDBJ databases">
        <title>Sysu t00192.</title>
        <authorList>
            <person name="Gao L."/>
            <person name="Fang B.-Z."/>
            <person name="Li W.-J."/>
        </authorList>
    </citation>
    <scope>NUCLEOTIDE SEQUENCE</scope>
    <source>
        <strain evidence="8">SYSU T00192</strain>
    </source>
</reference>
<protein>
    <submittedName>
        <fullName evidence="8">MFS transporter</fullName>
    </submittedName>
</protein>
<dbReference type="RefSeq" id="WP_301130868.1">
    <property type="nucleotide sequence ID" value="NZ_JAUHPW010000001.1"/>
</dbReference>